<dbReference type="PATRIC" id="fig|42256.3.peg.2742"/>
<feature type="region of interest" description="Disordered" evidence="1">
    <location>
        <begin position="157"/>
        <end position="180"/>
    </location>
</feature>
<sequence>MERMVACGRCTARRDEPFVVFMMGVRVNRFLLIWKWLPVLLSLRAMLREVRENRKSGFLGGQTFFSWRSVTLIQYWTSYEDLERYARDPNSGHLPAWRRFNQKVRRSGAVGLWHEAYTVGAAEYEAIYADVPVSGLAKATLHMPAIGGREAARRRALREAARRSTGVPKAACPEDLEKVG</sequence>
<dbReference type="AlphaFoldDB" id="A0A023X7D6"/>
<evidence type="ECO:0000313" key="2">
    <source>
        <dbReference type="EMBL" id="AHY47974.1"/>
    </source>
</evidence>
<dbReference type="HOGENOM" id="CLU_109716_0_0_11"/>
<proteinExistence type="predicted"/>
<protein>
    <recommendedName>
        <fullName evidence="4">DUF4188 domain-containing protein</fullName>
    </recommendedName>
</protein>
<dbReference type="EMBL" id="CP007514">
    <property type="protein sequence ID" value="AHY47974.1"/>
    <property type="molecule type" value="Genomic_DNA"/>
</dbReference>
<evidence type="ECO:0000256" key="1">
    <source>
        <dbReference type="SAM" id="MobiDB-lite"/>
    </source>
</evidence>
<reference evidence="2 3" key="1">
    <citation type="submission" date="2014-03" db="EMBL/GenBank/DDBJ databases">
        <title>Complete genome sequence of the Radio-Resistant Rubrobacter radiotolerans RSPS-4.</title>
        <authorList>
            <person name="Egas C.C."/>
            <person name="Barroso C.C."/>
            <person name="Froufe H.J.C."/>
            <person name="Pacheco J.J."/>
            <person name="Albuquerque L.L."/>
            <person name="da Costa M.M.S."/>
        </authorList>
    </citation>
    <scope>NUCLEOTIDE SEQUENCE [LARGE SCALE GENOMIC DNA]</scope>
    <source>
        <strain evidence="2 3">RSPS-4</strain>
    </source>
</reference>
<dbReference type="Pfam" id="PF13826">
    <property type="entry name" value="Monooxy_af470-like"/>
    <property type="match status" value="1"/>
</dbReference>
<dbReference type="eggNOG" id="ENOG5030N64">
    <property type="taxonomic scope" value="Bacteria"/>
</dbReference>
<dbReference type="KEGG" id="rrd:RradSPS_2691"/>
<evidence type="ECO:0008006" key="4">
    <source>
        <dbReference type="Google" id="ProtNLM"/>
    </source>
</evidence>
<keyword evidence="3" id="KW-1185">Reference proteome</keyword>
<dbReference type="InterPro" id="IPR025444">
    <property type="entry name" value="Monooxy_af470"/>
</dbReference>
<evidence type="ECO:0000313" key="3">
    <source>
        <dbReference type="Proteomes" id="UP000025229"/>
    </source>
</evidence>
<accession>A0A023X7D6</accession>
<organism evidence="2 3">
    <name type="scientific">Rubrobacter radiotolerans</name>
    <name type="common">Arthrobacter radiotolerans</name>
    <dbReference type="NCBI Taxonomy" id="42256"/>
    <lineage>
        <taxon>Bacteria</taxon>
        <taxon>Bacillati</taxon>
        <taxon>Actinomycetota</taxon>
        <taxon>Rubrobacteria</taxon>
        <taxon>Rubrobacterales</taxon>
        <taxon>Rubrobacteraceae</taxon>
        <taxon>Rubrobacter</taxon>
    </lineage>
</organism>
<dbReference type="Proteomes" id="UP000025229">
    <property type="component" value="Chromosome"/>
</dbReference>
<dbReference type="STRING" id="42256.RradSPS_2691"/>
<gene>
    <name evidence="2" type="ORF">RradSPS_2691</name>
</gene>
<name>A0A023X7D6_RUBRA</name>